<keyword evidence="2" id="KW-0175">Coiled coil</keyword>
<evidence type="ECO:0000259" key="5">
    <source>
        <dbReference type="Pfam" id="PF25023"/>
    </source>
</evidence>
<dbReference type="Pfam" id="PF05593">
    <property type="entry name" value="RHS_repeat"/>
    <property type="match status" value="2"/>
</dbReference>
<keyword evidence="4" id="KW-0732">Signal</keyword>
<dbReference type="NCBIfam" id="TIGR03696">
    <property type="entry name" value="Rhs_assc_core"/>
    <property type="match status" value="1"/>
</dbReference>
<feature type="domain" description="Teneurin-like YD-shell" evidence="5">
    <location>
        <begin position="1179"/>
        <end position="1501"/>
    </location>
</feature>
<dbReference type="InterPro" id="IPR022385">
    <property type="entry name" value="Rhs_assc_core"/>
</dbReference>
<dbReference type="InterPro" id="IPR006530">
    <property type="entry name" value="YD"/>
</dbReference>
<dbReference type="RefSeq" id="WP_020608485.1">
    <property type="nucleotide sequence ID" value="NZ_BSOZ01000041.1"/>
</dbReference>
<feature type="signal peptide" evidence="4">
    <location>
        <begin position="1"/>
        <end position="24"/>
    </location>
</feature>
<dbReference type="InterPro" id="IPR031325">
    <property type="entry name" value="RHS_repeat"/>
</dbReference>
<proteinExistence type="predicted"/>
<evidence type="ECO:0000256" key="4">
    <source>
        <dbReference type="SAM" id="SignalP"/>
    </source>
</evidence>
<feature type="chain" id="PRO_5046340492" description="Teneurin-like YD-shell domain-containing protein" evidence="4">
    <location>
        <begin position="25"/>
        <end position="1660"/>
    </location>
</feature>
<dbReference type="InterPro" id="IPR056823">
    <property type="entry name" value="TEN-like_YD-shell"/>
</dbReference>
<feature type="coiled-coil region" evidence="2">
    <location>
        <begin position="1158"/>
        <end position="1202"/>
    </location>
</feature>
<sequence length="1660" mass="183082">MIPIRTFLRTALCAAVLAPAFLHAAPLPASGGDLPVTAIDYFSEDNAPQRRGEEPGAVDHVDPLTGGLRIDIPLFSLPGPGGALNLRWTYNSLEPFTEPIRAIRVRDGMGTPSTPVFPMLELPDGTTQRFYPIDPNALKTWGYSAAGQYRTTSNWWLEKGGRGDAMTLKSPSGTVYQLSVTRLEVKKTLLSANSIQPFNAPQERPTEGRYRNLGGEFDYYLPAASTDVNGNRITYRYDGLLLRSLSAADGRSITINWQSRYPEQSQRVASVVAGTRQWLFDYADASQLRIQQPDGLSWFLPYRDWETYMTTNESNSRLNLHQYPLYTGVTLPSGGRTSFEFMRYLAPVPLPEGCTQTNCDKPASIREQPHPAVARKTTSDGGVWVYNHYADWGIDSVLATDVEAIRGDKIAPVIQGRRQVSGPGGITYYTYVSPYDVTDCQNDLWKSGLLLERSDATASGQTLQTTRYTWGYLTIAHAVSMLDSNCRSTVSRVPLQTRQTITRDGKTFTTTQEYDSYGRVIATDESGDNGDSRRTERSYLTDTSRWIIDKVTAESVRAAAGMAPVSSLSRVLDGNGNLLQETRDGISRNYTYDGAGQLATATDPRGFVTRYSDYYRGIPRGEVRPVATGSEPATCPASPAITLARSVDDYGNVVSLTDGRGYATGYQYDAMNRLTRITPPQGNPTSIAWSASGRTLTRGNYSDSISWDGFGRPLQSTVNGITISRQFDALGRQTFESYPNQSVGDSTYYDALNRVTQLTHSDGTYRSFGYSGSAVAEVNERGYQTSSFYQVFGNPDDKALRKVVPPIAAATTDIQRDLLGKVTQVTQNGVTRSWGYDSRQYLISRSDPETGTTLFGRDAAGNLVSRQVGSQPAAGYSYDAQNRLSTSWYNDGTEAACRRYDGNGNLTALNTGSIQRSQGFDANDNLTSETLVAYSRTLTLRHEYNANDAKSALVYPDNRRFDLIPDAFGRPTRLGDIVPTLQYNERSQLTYWQGANGRQDRTGYNVRGWPTSHQVRNNVTLPPVPVAPTVPAPVAAPGNPPNPPAQPNAPSVVEPGGVTADQACRAAYPKPTAERDIYQWQQIQYNPCVANWNAKGSEYLSGNGGCLVINPKPVCTLTRCDIDTKYQNALKAWTPTHEACKADWSYRATAWVNYRNAYALWQAQYQAYQQQLNDYNARNQAYQQYQSALAQYNQALVNYNQAQAAYNQALAASQPVLDSVWTYDGSGNVLTITDGVDASYNRSFGYDGLDRLTVANAATWGNGAISYDGNGNLTSQQFGNWRIDYGYDATQKLKTVSGGKNYSLSYDGWGNVTSRGDGLSYQYDAAGNLKWANRNTASQIAYTYDGAGTRVLSLGNGVNRLEFTGADGLLYQEINLATGATKDFLYHGRTKLADIEGTTTTWYHSDPAGSPMAGTDQNGVLAWRTHYRPYGEKMVGATDKNTQWFTGKPFEDKIGLSYYGARWYDPTLGRFMAMDPVDVESEESFTVLHSFSRYGYANNSPLKYIDPDGRASTLVAKLAEWKAKNEIRNLASKMGRDGDTKLNKAIDALASHVKQSFENDKYTSDFLQEIGVCENCKSSVPVVFGKEQIDVIINDFSKQDPKDAQIVEDAINTAIQKGKVVTYEQYKASQKKAEGKKTDTEKKNEGKSGDGEGKKGENRK</sequence>
<keyword evidence="1" id="KW-0677">Repeat</keyword>
<dbReference type="NCBIfam" id="TIGR01643">
    <property type="entry name" value="YD_repeat_2x"/>
    <property type="match status" value="2"/>
</dbReference>
<evidence type="ECO:0000256" key="2">
    <source>
        <dbReference type="SAM" id="Coils"/>
    </source>
</evidence>
<feature type="compositionally biased region" description="Basic and acidic residues" evidence="3">
    <location>
        <begin position="1631"/>
        <end position="1660"/>
    </location>
</feature>
<dbReference type="Pfam" id="PF25023">
    <property type="entry name" value="TEN_YD-shell"/>
    <property type="match status" value="1"/>
</dbReference>
<dbReference type="PANTHER" id="PTHR32305:SF17">
    <property type="entry name" value="TRNA NUCLEASE WAPA"/>
    <property type="match status" value="1"/>
</dbReference>
<gene>
    <name evidence="6" type="ORF">GCM10007860_24390</name>
</gene>
<comment type="caution">
    <text evidence="6">The sequence shown here is derived from an EMBL/GenBank/DDBJ whole genome shotgun (WGS) entry which is preliminary data.</text>
</comment>
<dbReference type="Gene3D" id="2.180.10.10">
    <property type="entry name" value="RHS repeat-associated core"/>
    <property type="match status" value="4"/>
</dbReference>
<keyword evidence="7" id="KW-1185">Reference proteome</keyword>
<reference evidence="7" key="1">
    <citation type="journal article" date="2019" name="Int. J. Syst. Evol. Microbiol.">
        <title>The Global Catalogue of Microorganisms (GCM) 10K type strain sequencing project: providing services to taxonomists for standard genome sequencing and annotation.</title>
        <authorList>
            <consortium name="The Broad Institute Genomics Platform"/>
            <consortium name="The Broad Institute Genome Sequencing Center for Infectious Disease"/>
            <person name="Wu L."/>
            <person name="Ma J."/>
        </authorList>
    </citation>
    <scope>NUCLEOTIDE SEQUENCE [LARGE SCALE GENOMIC DNA]</scope>
    <source>
        <strain evidence="7">NBRC 104970</strain>
    </source>
</reference>
<organism evidence="6 7">
    <name type="scientific">Chitiniphilus shinanonensis</name>
    <dbReference type="NCBI Taxonomy" id="553088"/>
    <lineage>
        <taxon>Bacteria</taxon>
        <taxon>Pseudomonadati</taxon>
        <taxon>Pseudomonadota</taxon>
        <taxon>Betaproteobacteria</taxon>
        <taxon>Neisseriales</taxon>
        <taxon>Chitinibacteraceae</taxon>
        <taxon>Chitiniphilus</taxon>
    </lineage>
</organism>
<dbReference type="Proteomes" id="UP001156836">
    <property type="component" value="Unassembled WGS sequence"/>
</dbReference>
<feature type="region of interest" description="Disordered" evidence="3">
    <location>
        <begin position="1628"/>
        <end position="1660"/>
    </location>
</feature>
<evidence type="ECO:0000256" key="1">
    <source>
        <dbReference type="ARBA" id="ARBA00022737"/>
    </source>
</evidence>
<protein>
    <recommendedName>
        <fullName evidence="5">Teneurin-like YD-shell domain-containing protein</fullName>
    </recommendedName>
</protein>
<dbReference type="PANTHER" id="PTHR32305">
    <property type="match status" value="1"/>
</dbReference>
<evidence type="ECO:0000313" key="7">
    <source>
        <dbReference type="Proteomes" id="UP001156836"/>
    </source>
</evidence>
<accession>A0ABQ6BZY4</accession>
<dbReference type="EMBL" id="BSOZ01000041">
    <property type="protein sequence ID" value="GLS05289.1"/>
    <property type="molecule type" value="Genomic_DNA"/>
</dbReference>
<dbReference type="InterPro" id="IPR050708">
    <property type="entry name" value="T6SS_VgrG/RHS"/>
</dbReference>
<evidence type="ECO:0000256" key="3">
    <source>
        <dbReference type="SAM" id="MobiDB-lite"/>
    </source>
</evidence>
<evidence type="ECO:0000313" key="6">
    <source>
        <dbReference type="EMBL" id="GLS05289.1"/>
    </source>
</evidence>
<name>A0ABQ6BZY4_9NEIS</name>